<feature type="transmembrane region" description="Helical" evidence="10">
    <location>
        <begin position="102"/>
        <end position="126"/>
    </location>
</feature>
<protein>
    <submittedName>
        <fullName evidence="12">Trk system potassium uptake protein</fullName>
    </submittedName>
</protein>
<evidence type="ECO:0000256" key="3">
    <source>
        <dbReference type="ARBA" id="ARBA00022475"/>
    </source>
</evidence>
<evidence type="ECO:0000256" key="8">
    <source>
        <dbReference type="ARBA" id="ARBA00023065"/>
    </source>
</evidence>
<organism evidence="11">
    <name type="scientific">Candidatus Enterococcus dunnyi</name>
    <dbReference type="NCBI Taxonomy" id="1834192"/>
    <lineage>
        <taxon>Bacteria</taxon>
        <taxon>Bacillati</taxon>
        <taxon>Bacillota</taxon>
        <taxon>Bacilli</taxon>
        <taxon>Lactobacillales</taxon>
        <taxon>Enterococcaceae</taxon>
        <taxon>Enterococcus</taxon>
    </lineage>
</organism>
<evidence type="ECO:0000256" key="9">
    <source>
        <dbReference type="ARBA" id="ARBA00023136"/>
    </source>
</evidence>
<keyword evidence="9 10" id="KW-0472">Membrane</keyword>
<feature type="transmembrane region" description="Helical" evidence="10">
    <location>
        <begin position="374"/>
        <end position="395"/>
    </location>
</feature>
<dbReference type="PANTHER" id="PTHR32024:SF1">
    <property type="entry name" value="KTR SYSTEM POTASSIUM UPTAKE PROTEIN B"/>
    <property type="match status" value="1"/>
</dbReference>
<evidence type="ECO:0000256" key="10">
    <source>
        <dbReference type="SAM" id="Phobius"/>
    </source>
</evidence>
<keyword evidence="8" id="KW-0406">Ion transport</keyword>
<dbReference type="Proteomes" id="UP000196151">
    <property type="component" value="Chromosome"/>
</dbReference>
<evidence type="ECO:0000256" key="2">
    <source>
        <dbReference type="ARBA" id="ARBA00022448"/>
    </source>
</evidence>
<gene>
    <name evidence="12" type="ORF">A5889_000512</name>
    <name evidence="11" type="ORF">A5889_001208</name>
</gene>
<evidence type="ECO:0000313" key="13">
    <source>
        <dbReference type="Proteomes" id="UP000196151"/>
    </source>
</evidence>
<evidence type="ECO:0000256" key="5">
    <source>
        <dbReference type="ARBA" id="ARBA00022692"/>
    </source>
</evidence>
<accession>A0A200JF01</accession>
<evidence type="ECO:0000256" key="1">
    <source>
        <dbReference type="ARBA" id="ARBA00004651"/>
    </source>
</evidence>
<evidence type="ECO:0000256" key="6">
    <source>
        <dbReference type="ARBA" id="ARBA00022958"/>
    </source>
</evidence>
<keyword evidence="2" id="KW-0813">Transport</keyword>
<dbReference type="GO" id="GO:0015379">
    <property type="term" value="F:potassium:chloride symporter activity"/>
    <property type="evidence" value="ECO:0007669"/>
    <property type="project" value="InterPro"/>
</dbReference>
<keyword evidence="5 10" id="KW-0812">Transmembrane</keyword>
<dbReference type="EMBL" id="NIBQ01000001">
    <property type="protein sequence ID" value="OUZ35732.1"/>
    <property type="molecule type" value="Genomic_DNA"/>
</dbReference>
<keyword evidence="13" id="KW-1185">Reference proteome</keyword>
<feature type="transmembrane region" description="Helical" evidence="10">
    <location>
        <begin position="217"/>
        <end position="236"/>
    </location>
</feature>
<feature type="transmembrane region" description="Helical" evidence="10">
    <location>
        <begin position="431"/>
        <end position="456"/>
    </location>
</feature>
<keyword evidence="6" id="KW-0630">Potassium</keyword>
<keyword evidence="7 10" id="KW-1133">Transmembrane helix</keyword>
<evidence type="ECO:0000256" key="7">
    <source>
        <dbReference type="ARBA" id="ARBA00022989"/>
    </source>
</evidence>
<dbReference type="NCBIfam" id="TIGR00933">
    <property type="entry name" value="2a38"/>
    <property type="match status" value="1"/>
</dbReference>
<dbReference type="GO" id="GO:0005886">
    <property type="term" value="C:plasma membrane"/>
    <property type="evidence" value="ECO:0007669"/>
    <property type="project" value="UniProtKB-SubCell"/>
</dbReference>
<dbReference type="EMBL" id="CP147246">
    <property type="protein sequence ID" value="WYJ93033.1"/>
    <property type="molecule type" value="Genomic_DNA"/>
</dbReference>
<proteinExistence type="predicted"/>
<sequence length="476" mass="52284">MIHLDLSNTKETAGVSGLIEGKMKKKSIAIKLKKRLSAVQVLALGFILLIFLGGALLTLPVFSRSGTSTPFIDALFTSVSAVCVTGLTTLNTALHWNAYGQLIIMLLIEIGGLGFMTMPVLLYFILRKKITLSTRILLREALNLDDMSGAFRLMIYVVKLAAIIQLTGAILLSIQFVPEFGWRKGLFFGLFHSISSFCNAGFDLLGDSLTPYQSNPFVLLVVGALIISGGLGFIVWQDLLRVKKKQKFSLHTKIALITTFSLLIGGFIIFFLTEKNAGQLTEGTTFFDRLINTFFMSVTPRTAGYYSIDYMQMTNAGLITTIFLMYIGGTSGSTAGGLKTTTFAVLVIQIVSIFKGRTRAEFMGRTIRNSTVFRALTLFFITLTLCVLSIMLLSITENIPESSGIEYIAFEVFSAFGTVGLTMGLTPELTFIGKIIIMLLMYIGRVGIYTVGFSLLTRGQKQQAKYKYPDESVMIG</sequence>
<keyword evidence="4" id="KW-0633">Potassium transport</keyword>
<dbReference type="InterPro" id="IPR003445">
    <property type="entry name" value="Cat_transpt"/>
</dbReference>
<feature type="transmembrane region" description="Helical" evidence="10">
    <location>
        <begin position="310"/>
        <end position="329"/>
    </location>
</feature>
<dbReference type="InterPro" id="IPR004772">
    <property type="entry name" value="TrkH"/>
</dbReference>
<dbReference type="PANTHER" id="PTHR32024">
    <property type="entry name" value="TRK SYSTEM POTASSIUM UPTAKE PROTEIN TRKG-RELATED"/>
    <property type="match status" value="1"/>
</dbReference>
<reference evidence="12" key="2">
    <citation type="submission" date="2017-05" db="EMBL/GenBank/DDBJ databases">
        <authorList>
            <consortium name="The Broad Institute Genomics Platform"/>
            <consortium name="The Broad Institute Genomic Center for Infectious Diseases"/>
            <person name="Earl A."/>
            <person name="Manson A."/>
            <person name="Schwartman J."/>
            <person name="Gilmore M."/>
            <person name="Abouelleil A."/>
            <person name="Cao P."/>
            <person name="Chapman S."/>
            <person name="Cusick C."/>
            <person name="Shea T."/>
            <person name="Young S."/>
            <person name="Neafsey D."/>
            <person name="Nusbaum C."/>
            <person name="Birren B."/>
        </authorList>
    </citation>
    <scope>NUCLEOTIDE SEQUENCE</scope>
    <source>
        <strain evidence="12">9D6_DIV0238</strain>
    </source>
</reference>
<reference evidence="11" key="1">
    <citation type="submission" date="2017-05" db="EMBL/GenBank/DDBJ databases">
        <title>The Genome Sequence of Enterococcus sp. 9D6_DIV0238.</title>
        <authorList>
            <consortium name="The Broad Institute Genomics Platform"/>
            <consortium name="The Broad Institute Genomic Center for Infectious Diseases"/>
            <person name="Earl A."/>
            <person name="Manson A."/>
            <person name="Schwartman J."/>
            <person name="Gilmore M."/>
            <person name="Abouelleil A."/>
            <person name="Cao P."/>
            <person name="Chapman S."/>
            <person name="Cusick C."/>
            <person name="Shea T."/>
            <person name="Young S."/>
            <person name="Neafsey D."/>
            <person name="Nusbaum C."/>
            <person name="Birren B."/>
        </authorList>
    </citation>
    <scope>NUCLEOTIDE SEQUENCE [LARGE SCALE GENOMIC DNA]</scope>
    <source>
        <strain evidence="11">9D6_DIV0238</strain>
    </source>
</reference>
<feature type="transmembrane region" description="Helical" evidence="10">
    <location>
        <begin position="153"/>
        <end position="174"/>
    </location>
</feature>
<evidence type="ECO:0000313" key="12">
    <source>
        <dbReference type="EMBL" id="WYJ93033.1"/>
    </source>
</evidence>
<evidence type="ECO:0000256" key="4">
    <source>
        <dbReference type="ARBA" id="ARBA00022538"/>
    </source>
</evidence>
<feature type="transmembrane region" description="Helical" evidence="10">
    <location>
        <begin position="248"/>
        <end position="272"/>
    </location>
</feature>
<dbReference type="AlphaFoldDB" id="A0A200JF01"/>
<keyword evidence="3" id="KW-1003">Cell membrane</keyword>
<feature type="transmembrane region" description="Helical" evidence="10">
    <location>
        <begin position="36"/>
        <end position="59"/>
    </location>
</feature>
<evidence type="ECO:0000313" key="11">
    <source>
        <dbReference type="EMBL" id="OUZ35732.1"/>
    </source>
</evidence>
<comment type="subcellular location">
    <subcellularLocation>
        <location evidence="1">Cell membrane</location>
        <topology evidence="1">Multi-pass membrane protein</topology>
    </subcellularLocation>
</comment>
<dbReference type="Pfam" id="PF02386">
    <property type="entry name" value="TrkH"/>
    <property type="match status" value="1"/>
</dbReference>
<reference evidence="12" key="3">
    <citation type="submission" date="2024-03" db="EMBL/GenBank/DDBJ databases">
        <title>The Genome Sequence of Enterococcus sp. DIV0238c.</title>
        <authorList>
            <consortium name="The Broad Institute Genomics Platform"/>
            <consortium name="The Broad Institute Microbial Omics Core"/>
            <consortium name="The Broad Institute Genomic Center for Infectious Diseases"/>
            <person name="Earl A."/>
            <person name="Manson A."/>
            <person name="Gilmore M."/>
            <person name="Schwartman J."/>
            <person name="Shea T."/>
            <person name="Abouelleil A."/>
            <person name="Cao P."/>
            <person name="Chapman S."/>
            <person name="Cusick C."/>
            <person name="Young S."/>
            <person name="Neafsey D."/>
            <person name="Nusbaum C."/>
            <person name="Birren B."/>
        </authorList>
    </citation>
    <scope>NUCLEOTIDE SEQUENCE</scope>
    <source>
        <strain evidence="12">9D6_DIV0238</strain>
    </source>
</reference>
<name>A0A200JF01_9ENTE</name>